<organism evidence="3 4">
    <name type="scientific">Mesorhizobium hawassense</name>
    <dbReference type="NCBI Taxonomy" id="1209954"/>
    <lineage>
        <taxon>Bacteria</taxon>
        <taxon>Pseudomonadati</taxon>
        <taxon>Pseudomonadota</taxon>
        <taxon>Alphaproteobacteria</taxon>
        <taxon>Hyphomicrobiales</taxon>
        <taxon>Phyllobacteriaceae</taxon>
        <taxon>Mesorhizobium</taxon>
    </lineage>
</organism>
<accession>A0A330HY78</accession>
<reference evidence="3 4" key="1">
    <citation type="submission" date="2018-07" db="EMBL/GenBank/DDBJ databases">
        <title>Diversity of Mesorhizobium strains in Brazil.</title>
        <authorList>
            <person name="Helene L.C.F."/>
            <person name="Dall'Agnol R."/>
            <person name="Delamuta J.R.M."/>
            <person name="Hungria M."/>
        </authorList>
    </citation>
    <scope>NUCLEOTIDE SEQUENCE [LARGE SCALE GENOMIC DNA]</scope>
    <source>
        <strain evidence="3 4">AC99b</strain>
    </source>
</reference>
<protein>
    <recommendedName>
        <fullName evidence="2">DUF7662 domain-containing protein</fullName>
    </recommendedName>
</protein>
<evidence type="ECO:0000256" key="1">
    <source>
        <dbReference type="SAM" id="MobiDB-lite"/>
    </source>
</evidence>
<dbReference type="InterPro" id="IPR056079">
    <property type="entry name" value="DUF7662"/>
</dbReference>
<keyword evidence="4" id="KW-1185">Reference proteome</keyword>
<evidence type="ECO:0000313" key="3">
    <source>
        <dbReference type="EMBL" id="RAZ92004.1"/>
    </source>
</evidence>
<sequence>MSKYAPLKEFLVAQNADRVPMSFDEIETVLSLPLPASKQYPAWWSNNPSNNPMTREWLEAGFETESVNVGSGKLVFRRVRKLAPGDGAPAVRERRHPGFGFMKGLITIEAGFDATKPFDDEPWDQGYLGGETQAHHGKHVVRK</sequence>
<evidence type="ECO:0000259" key="2">
    <source>
        <dbReference type="Pfam" id="PF24698"/>
    </source>
</evidence>
<dbReference type="RefSeq" id="WP_112096474.1">
    <property type="nucleotide sequence ID" value="NZ_QMBP01000002.1"/>
</dbReference>
<dbReference type="OrthoDB" id="3480230at2"/>
<feature type="domain" description="DUF7662" evidence="2">
    <location>
        <begin position="4"/>
        <end position="77"/>
    </location>
</feature>
<proteinExistence type="predicted"/>
<dbReference type="Proteomes" id="UP000251558">
    <property type="component" value="Unassembled WGS sequence"/>
</dbReference>
<name>A0A330HY78_9HYPH</name>
<evidence type="ECO:0000313" key="4">
    <source>
        <dbReference type="Proteomes" id="UP000251558"/>
    </source>
</evidence>
<dbReference type="Pfam" id="PF24698">
    <property type="entry name" value="DUF7662"/>
    <property type="match status" value="1"/>
</dbReference>
<dbReference type="EMBL" id="QMBP01000002">
    <property type="protein sequence ID" value="RAZ92004.1"/>
    <property type="molecule type" value="Genomic_DNA"/>
</dbReference>
<gene>
    <name evidence="3" type="ORF">DPM33_05960</name>
</gene>
<comment type="caution">
    <text evidence="3">The sequence shown here is derived from an EMBL/GenBank/DDBJ whole genome shotgun (WGS) entry which is preliminary data.</text>
</comment>
<dbReference type="AlphaFoldDB" id="A0A330HY78"/>
<feature type="region of interest" description="Disordered" evidence="1">
    <location>
        <begin position="124"/>
        <end position="143"/>
    </location>
</feature>